<protein>
    <recommendedName>
        <fullName evidence="3">CHAD domain-containing protein</fullName>
    </recommendedName>
</protein>
<comment type="caution">
    <text evidence="1">The sequence shown here is derived from an EMBL/GenBank/DDBJ whole genome shotgun (WGS) entry which is preliminary data.</text>
</comment>
<keyword evidence="2" id="KW-1185">Reference proteome</keyword>
<reference evidence="1" key="1">
    <citation type="submission" date="2023-01" db="EMBL/GenBank/DDBJ databases">
        <title>Sulfurovum sp. XTW-4 genome assembly.</title>
        <authorList>
            <person name="Wang J."/>
        </authorList>
    </citation>
    <scope>NUCLEOTIDE SEQUENCE</scope>
    <source>
        <strain evidence="1">XTW-4</strain>
    </source>
</reference>
<evidence type="ECO:0000313" key="1">
    <source>
        <dbReference type="EMBL" id="MDM5263910.1"/>
    </source>
</evidence>
<dbReference type="EMBL" id="JAQIBC010000003">
    <property type="protein sequence ID" value="MDM5263910.1"/>
    <property type="molecule type" value="Genomic_DNA"/>
</dbReference>
<gene>
    <name evidence="1" type="ORF">PF327_06835</name>
</gene>
<dbReference type="Proteomes" id="UP001169066">
    <property type="component" value="Unassembled WGS sequence"/>
</dbReference>
<name>A0ABT7QS42_9BACT</name>
<sequence>MNHIQRKFLVSADIRRWLKKQLPKTEKTEQFYTVSNDQEFCYYRKEYPDTYTKVTVDNHVNETLTSVSEEEYASQRKKHLGRIIVKNVYTVTIDENTFVVERYLKKLDGIYILIAYFQDEKVLRSSKIIQELQPFVFKEIDQDNKYSDHSLALYVKPMEYDLQKFFEKIDAFESPNLFFWQVPQRLYVRDGVSLVLYRNIRLINYYKMNFQKKHFSATLHRLRVLLRRTATLLEIFPDLFSPNVQHFCTELFQRYYEETTLLRYLYFLNELSATRENVKLTLYSELKSLITQEEEAVTQMLTSKPFRQMLTILTREIGVQENQKYISLEQEVKQQLKERLGKFEMLLEKTKEGYDDEVLETLYIFIDALQTLIEDFFHIIGEKESRMIVEELNILFKPLREYRNCKERAAILNTIKAKSETKTLDIGPLLCEHEKMLKDKIAHALKLLRSSKFYV</sequence>
<dbReference type="Gene3D" id="2.40.320.10">
    <property type="entry name" value="Hypothetical Protein Pfu-838710-001"/>
    <property type="match status" value="1"/>
</dbReference>
<evidence type="ECO:0000313" key="2">
    <source>
        <dbReference type="Proteomes" id="UP001169066"/>
    </source>
</evidence>
<proteinExistence type="predicted"/>
<organism evidence="1 2">
    <name type="scientific">Sulfurovum xiamenensis</name>
    <dbReference type="NCBI Taxonomy" id="3019066"/>
    <lineage>
        <taxon>Bacteria</taxon>
        <taxon>Pseudomonadati</taxon>
        <taxon>Campylobacterota</taxon>
        <taxon>Epsilonproteobacteria</taxon>
        <taxon>Campylobacterales</taxon>
        <taxon>Sulfurovaceae</taxon>
        <taxon>Sulfurovum</taxon>
    </lineage>
</organism>
<accession>A0ABT7QS42</accession>
<evidence type="ECO:0008006" key="3">
    <source>
        <dbReference type="Google" id="ProtNLM"/>
    </source>
</evidence>
<dbReference type="RefSeq" id="WP_289401845.1">
    <property type="nucleotide sequence ID" value="NZ_JAQIBC010000003.1"/>
</dbReference>